<evidence type="ECO:0000313" key="1">
    <source>
        <dbReference type="EMBL" id="KAI9903278.1"/>
    </source>
</evidence>
<proteinExistence type="predicted"/>
<comment type="caution">
    <text evidence="1">The sequence shown here is derived from an EMBL/GenBank/DDBJ whole genome shotgun (WGS) entry which is preliminary data.</text>
</comment>
<organism evidence="1 2">
    <name type="scientific">Trichothecium roseum</name>
    <dbReference type="NCBI Taxonomy" id="47278"/>
    <lineage>
        <taxon>Eukaryota</taxon>
        <taxon>Fungi</taxon>
        <taxon>Dikarya</taxon>
        <taxon>Ascomycota</taxon>
        <taxon>Pezizomycotina</taxon>
        <taxon>Sordariomycetes</taxon>
        <taxon>Hypocreomycetidae</taxon>
        <taxon>Hypocreales</taxon>
        <taxon>Hypocreales incertae sedis</taxon>
        <taxon>Trichothecium</taxon>
    </lineage>
</organism>
<gene>
    <name evidence="1" type="ORF">N3K66_002630</name>
</gene>
<evidence type="ECO:0000313" key="2">
    <source>
        <dbReference type="Proteomes" id="UP001163324"/>
    </source>
</evidence>
<dbReference type="Proteomes" id="UP001163324">
    <property type="component" value="Chromosome 2"/>
</dbReference>
<sequence length="401" mass="44475">MAKRPFSQYSNDLPVSLNDALNDLRDNADDIISFLQDLKREKRDASWETQQHLSRLRTRLAPSFKVFAEAGIKNPAPSENHLRTPDHHKHEAHNPAPWTVTDIGKEYPPLPEVHDTKLRDTAFRHPGRASAADPSYELLEWQGDAFLEYVATNLILNTFTRLSPGRRSQVRESLIRNVQLAEYFRAYGMQKHANIPDDIKENLARGRSADKDMIKVQADMFESYVAAVLQSRGPAVATAWLRCLWAKTLAEDIKKLNDTTTEDTSSHSKPSYATAKDRLSVLIGAKGVRLQYKDLPESGMKKDKKLNLPLFVIGVYLTGWGEQNKLLGIGSALSKSEAGMKAAQRALENEKLLKVYQQKKEKFTEARAAAAAAAAAAGGASTATTTTPTVTNGNSNSTTPY</sequence>
<dbReference type="EMBL" id="CM047941">
    <property type="protein sequence ID" value="KAI9903278.1"/>
    <property type="molecule type" value="Genomic_DNA"/>
</dbReference>
<accession>A0ACC0VCU1</accession>
<reference evidence="1" key="1">
    <citation type="submission" date="2022-10" db="EMBL/GenBank/DDBJ databases">
        <title>Complete Genome of Trichothecium roseum strain YXFP-22015, a Plant Pathogen Isolated from Citrus.</title>
        <authorList>
            <person name="Wang Y."/>
            <person name="Zhu L."/>
        </authorList>
    </citation>
    <scope>NUCLEOTIDE SEQUENCE</scope>
    <source>
        <strain evidence="1">YXFP-22015</strain>
    </source>
</reference>
<protein>
    <submittedName>
        <fullName evidence="1">Uncharacterized protein</fullName>
    </submittedName>
</protein>
<name>A0ACC0VCU1_9HYPO</name>
<keyword evidence="2" id="KW-1185">Reference proteome</keyword>